<dbReference type="InterPro" id="IPR043993">
    <property type="entry name" value="T4SS_pilin"/>
</dbReference>
<dbReference type="RefSeq" id="WP_382402314.1">
    <property type="nucleotide sequence ID" value="NZ_JBHTNH010000029.1"/>
</dbReference>
<accession>A0ABW3ZXV7</accession>
<evidence type="ECO:0000256" key="1">
    <source>
        <dbReference type="SAM" id="Phobius"/>
    </source>
</evidence>
<dbReference type="Proteomes" id="UP001597178">
    <property type="component" value="Unassembled WGS sequence"/>
</dbReference>
<keyword evidence="1" id="KW-0472">Membrane</keyword>
<feature type="transmembrane region" description="Helical" evidence="1">
    <location>
        <begin position="98"/>
        <end position="123"/>
    </location>
</feature>
<dbReference type="EMBL" id="JBHTNH010000029">
    <property type="protein sequence ID" value="MFD1363114.1"/>
    <property type="molecule type" value="Genomic_DNA"/>
</dbReference>
<keyword evidence="1" id="KW-1133">Transmembrane helix</keyword>
<name>A0ABW3ZXV7_9BACI</name>
<evidence type="ECO:0000313" key="3">
    <source>
        <dbReference type="Proteomes" id="UP001597178"/>
    </source>
</evidence>
<keyword evidence="1" id="KW-0812">Transmembrane</keyword>
<evidence type="ECO:0000313" key="2">
    <source>
        <dbReference type="EMBL" id="MFD1363114.1"/>
    </source>
</evidence>
<reference evidence="3" key="1">
    <citation type="journal article" date="2019" name="Int. J. Syst. Evol. Microbiol.">
        <title>The Global Catalogue of Microorganisms (GCM) 10K type strain sequencing project: providing services to taxonomists for standard genome sequencing and annotation.</title>
        <authorList>
            <consortium name="The Broad Institute Genomics Platform"/>
            <consortium name="The Broad Institute Genome Sequencing Center for Infectious Disease"/>
            <person name="Wu L."/>
            <person name="Ma J."/>
        </authorList>
    </citation>
    <scope>NUCLEOTIDE SEQUENCE [LARGE SCALE GENOMIC DNA]</scope>
    <source>
        <strain evidence="3">CCUG 54822</strain>
    </source>
</reference>
<protein>
    <submittedName>
        <fullName evidence="2">Uncharacterized protein</fullName>
    </submittedName>
</protein>
<comment type="caution">
    <text evidence="2">The sequence shown here is derived from an EMBL/GenBank/DDBJ whole genome shotgun (WGS) entry which is preliminary data.</text>
</comment>
<organism evidence="2 3">
    <name type="scientific">Lentibacillus salinarum</name>
    <dbReference type="NCBI Taxonomy" id="446820"/>
    <lineage>
        <taxon>Bacteria</taxon>
        <taxon>Bacillati</taxon>
        <taxon>Bacillota</taxon>
        <taxon>Bacilli</taxon>
        <taxon>Bacillales</taxon>
        <taxon>Bacillaceae</taxon>
        <taxon>Lentibacillus</taxon>
    </lineage>
</organism>
<keyword evidence="3" id="KW-1185">Reference proteome</keyword>
<feature type="transmembrane region" description="Helical" evidence="1">
    <location>
        <begin position="58"/>
        <end position="77"/>
    </location>
</feature>
<dbReference type="Pfam" id="PF18895">
    <property type="entry name" value="T4SS_pilin"/>
    <property type="match status" value="1"/>
</dbReference>
<sequence>MTFIKQKINWKFLGIMAVFSTAMILFMMPDTVLASVPDGTSDITSRDLDSTIGEIVKTIIQFLAAIAGVILLGKLILDGMKLIGSSGNPQTRTEAIYGIMWSLAGGILAIGASVFAGVIVGLVENIV</sequence>
<gene>
    <name evidence="2" type="ORF">ACFQ4A_15805</name>
</gene>
<proteinExistence type="predicted"/>